<proteinExistence type="predicted"/>
<dbReference type="EMBL" id="CH478221">
    <property type="protein sequence ID" value="EAT33514.1"/>
    <property type="molecule type" value="Genomic_DNA"/>
</dbReference>
<accession>Q16GZ4</accession>
<protein>
    <submittedName>
        <fullName evidence="1">AAEL014213-PA</fullName>
    </submittedName>
</protein>
<reference evidence="1" key="2">
    <citation type="journal article" date="2007" name="Science">
        <title>Genome sequence of Aedes aegypti, a major arbovirus vector.</title>
        <authorList>
            <person name="Nene V."/>
            <person name="Wortman J.R."/>
            <person name="Lawson D."/>
            <person name="Haas B."/>
            <person name="Kodira C."/>
            <person name="Tu Z.J."/>
            <person name="Loftus B."/>
            <person name="Xi Z."/>
            <person name="Megy K."/>
            <person name="Grabherr M."/>
            <person name="Ren Q."/>
            <person name="Zdobnov E.M."/>
            <person name="Lobo N.F."/>
            <person name="Campbell K.S."/>
            <person name="Brown S.E."/>
            <person name="Bonaldo M.F."/>
            <person name="Zhu J."/>
            <person name="Sinkins S.P."/>
            <person name="Hogenkamp D.G."/>
            <person name="Amedeo P."/>
            <person name="Arensburger P."/>
            <person name="Atkinson P.W."/>
            <person name="Bidwell S."/>
            <person name="Biedler J."/>
            <person name="Birney E."/>
            <person name="Bruggner R.V."/>
            <person name="Costas J."/>
            <person name="Coy M.R."/>
            <person name="Crabtree J."/>
            <person name="Crawford M."/>
            <person name="Debruyn B."/>
            <person name="Decaprio D."/>
            <person name="Eiglmeier K."/>
            <person name="Eisenstadt E."/>
            <person name="El-Dorry H."/>
            <person name="Gelbart W.M."/>
            <person name="Gomes S.L."/>
            <person name="Hammond M."/>
            <person name="Hannick L.I."/>
            <person name="Hogan J.R."/>
            <person name="Holmes M.H."/>
            <person name="Jaffe D."/>
            <person name="Johnston J.S."/>
            <person name="Kennedy R.C."/>
            <person name="Koo H."/>
            <person name="Kravitz S."/>
            <person name="Kriventseva E.V."/>
            <person name="Kulp D."/>
            <person name="Labutti K."/>
            <person name="Lee E."/>
            <person name="Li S."/>
            <person name="Lovin D.D."/>
            <person name="Mao C."/>
            <person name="Mauceli E."/>
            <person name="Menck C.F."/>
            <person name="Miller J.R."/>
            <person name="Montgomery P."/>
            <person name="Mori A."/>
            <person name="Nascimento A.L."/>
            <person name="Naveira H.F."/>
            <person name="Nusbaum C."/>
            <person name="O'leary S."/>
            <person name="Orvis J."/>
            <person name="Pertea M."/>
            <person name="Quesneville H."/>
            <person name="Reidenbach K.R."/>
            <person name="Rogers Y.H."/>
            <person name="Roth C.W."/>
            <person name="Schneider J.R."/>
            <person name="Schatz M."/>
            <person name="Shumway M."/>
            <person name="Stanke M."/>
            <person name="Stinson E.O."/>
            <person name="Tubio J.M."/>
            <person name="Vanzee J.P."/>
            <person name="Verjovski-Almeida S."/>
            <person name="Werner D."/>
            <person name="White O."/>
            <person name="Wyder S."/>
            <person name="Zeng Q."/>
            <person name="Zhao Q."/>
            <person name="Zhao Y."/>
            <person name="Hill C.A."/>
            <person name="Raikhel A.S."/>
            <person name="Soares M.B."/>
            <person name="Knudson D.L."/>
            <person name="Lee N.H."/>
            <person name="Galagan J."/>
            <person name="Salzberg S.L."/>
            <person name="Paulsen I.T."/>
            <person name="Dimopoulos G."/>
            <person name="Collins F.H."/>
            <person name="Birren B."/>
            <person name="Fraser-Liggett C.M."/>
            <person name="Severson D.W."/>
        </authorList>
    </citation>
    <scope>NUCLEOTIDE SEQUENCE [LARGE SCALE GENOMIC DNA]</scope>
    <source>
        <strain evidence="1">Liverpool</strain>
    </source>
</reference>
<gene>
    <name evidence="1" type="ORF">AaeL_AAEL014213</name>
</gene>
<evidence type="ECO:0000313" key="1">
    <source>
        <dbReference type="EMBL" id="EAT33514.1"/>
    </source>
</evidence>
<reference evidence="1" key="3">
    <citation type="submission" date="2012-09" db="EMBL/GenBank/DDBJ databases">
        <authorList>
            <consortium name="VectorBase"/>
        </authorList>
    </citation>
    <scope>NUCLEOTIDE SEQUENCE</scope>
    <source>
        <strain evidence="1">Liverpool</strain>
    </source>
</reference>
<reference evidence="1" key="1">
    <citation type="submission" date="2005-10" db="EMBL/GenBank/DDBJ databases">
        <authorList>
            <person name="Loftus B.J."/>
            <person name="Nene V.M."/>
            <person name="Hannick L.I."/>
            <person name="Bidwell S."/>
            <person name="Haas B."/>
            <person name="Amedeo P."/>
            <person name="Orvis J."/>
            <person name="Wortman J.R."/>
            <person name="White O.R."/>
            <person name="Salzberg S."/>
            <person name="Shumway M."/>
            <person name="Koo H."/>
            <person name="Zhao Y."/>
            <person name="Holmes M."/>
            <person name="Miller J."/>
            <person name="Schatz M."/>
            <person name="Pop M."/>
            <person name="Pai G."/>
            <person name="Utterback T."/>
            <person name="Rogers Y.-H."/>
            <person name="Kravitz S."/>
            <person name="Fraser C.M."/>
        </authorList>
    </citation>
    <scope>NUCLEOTIDE SEQUENCE</scope>
    <source>
        <strain evidence="1">Liverpool</strain>
    </source>
</reference>
<dbReference type="AlphaFoldDB" id="Q16GZ4"/>
<organism evidence="1 2">
    <name type="scientific">Aedes aegypti</name>
    <name type="common">Yellowfever mosquito</name>
    <name type="synonym">Culex aegypti</name>
    <dbReference type="NCBI Taxonomy" id="7159"/>
    <lineage>
        <taxon>Eukaryota</taxon>
        <taxon>Metazoa</taxon>
        <taxon>Ecdysozoa</taxon>
        <taxon>Arthropoda</taxon>
        <taxon>Hexapoda</taxon>
        <taxon>Insecta</taxon>
        <taxon>Pterygota</taxon>
        <taxon>Neoptera</taxon>
        <taxon>Endopterygota</taxon>
        <taxon>Diptera</taxon>
        <taxon>Nematocera</taxon>
        <taxon>Culicoidea</taxon>
        <taxon>Culicidae</taxon>
        <taxon>Culicinae</taxon>
        <taxon>Aedini</taxon>
        <taxon>Aedes</taxon>
        <taxon>Stegomyia</taxon>
    </lineage>
</organism>
<name>Q16GZ4_AEDAE</name>
<sequence length="58" mass="6576">MTTKSNVSWKPWTLITKTKNASFSRLVAGRCLNTQNSIDTNWIYVMGIYGDYRASSVV</sequence>
<dbReference type="Proteomes" id="UP000682892">
    <property type="component" value="Chromosome 1"/>
</dbReference>
<evidence type="ECO:0000313" key="2">
    <source>
        <dbReference type="Proteomes" id="UP000682892"/>
    </source>
</evidence>